<reference evidence="3 4" key="1">
    <citation type="submission" date="2016-06" db="EMBL/GenBank/DDBJ databases">
        <authorList>
            <person name="Rodrigo-Torres L."/>
            <person name="Arahal D.R."/>
        </authorList>
    </citation>
    <scope>NUCLEOTIDE SEQUENCE [LARGE SCALE GENOMIC DNA]</scope>
    <source>
        <strain evidence="3 4">CECT 5116</strain>
    </source>
</reference>
<feature type="region of interest" description="Disordered" evidence="1">
    <location>
        <begin position="1"/>
        <end position="41"/>
    </location>
</feature>
<name>A0A1C3JRK3_9GAMM</name>
<dbReference type="Proteomes" id="UP000092871">
    <property type="component" value="Unassembled WGS sequence"/>
</dbReference>
<keyword evidence="4" id="KW-1185">Reference proteome</keyword>
<sequence length="57" mass="6693">MEHRVERPFPGSTQRQRDTKHSNYKVDQLDKKSAKTGNWGQMKTNTKATSVCHTWLF</sequence>
<organism evidence="2 5">
    <name type="scientific">Marinomonas gallaica</name>
    <dbReference type="NCBI Taxonomy" id="1806667"/>
    <lineage>
        <taxon>Bacteria</taxon>
        <taxon>Pseudomonadati</taxon>
        <taxon>Pseudomonadota</taxon>
        <taxon>Gammaproteobacteria</taxon>
        <taxon>Oceanospirillales</taxon>
        <taxon>Oceanospirillaceae</taxon>
        <taxon>Marinomonas</taxon>
    </lineage>
</organism>
<evidence type="ECO:0000313" key="4">
    <source>
        <dbReference type="Proteomes" id="UP000092840"/>
    </source>
</evidence>
<gene>
    <name evidence="2" type="ORF">MGA5115_01852</name>
    <name evidence="3" type="ORF">MGA5116_00645</name>
</gene>
<proteinExistence type="predicted"/>
<evidence type="ECO:0000313" key="2">
    <source>
        <dbReference type="EMBL" id="SBT17736.1"/>
    </source>
</evidence>
<protein>
    <submittedName>
        <fullName evidence="2">Uncharacterized protein</fullName>
    </submittedName>
</protein>
<evidence type="ECO:0000256" key="1">
    <source>
        <dbReference type="SAM" id="MobiDB-lite"/>
    </source>
</evidence>
<accession>A0A1C3JRK3</accession>
<evidence type="ECO:0000313" key="5">
    <source>
        <dbReference type="Proteomes" id="UP000092871"/>
    </source>
</evidence>
<evidence type="ECO:0000313" key="3">
    <source>
        <dbReference type="EMBL" id="SBT20062.1"/>
    </source>
</evidence>
<reference evidence="2 5" key="2">
    <citation type="submission" date="2016-06" db="EMBL/GenBank/DDBJ databases">
        <authorList>
            <person name="Kjaerup R.B."/>
            <person name="Dalgaard T.S."/>
            <person name="Juul-Madsen H.R."/>
        </authorList>
    </citation>
    <scope>NUCLEOTIDE SEQUENCE [LARGE SCALE GENOMIC DNA]</scope>
    <source>
        <strain evidence="2 5">CECT 5115</strain>
    </source>
</reference>
<dbReference type="AlphaFoldDB" id="A0A1C3JRK3"/>
<dbReference type="EMBL" id="FLRA01000012">
    <property type="protein sequence ID" value="SBT17736.1"/>
    <property type="molecule type" value="Genomic_DNA"/>
</dbReference>
<dbReference type="EMBL" id="FLRB01000005">
    <property type="protein sequence ID" value="SBT20062.1"/>
    <property type="molecule type" value="Genomic_DNA"/>
</dbReference>
<dbReference type="Proteomes" id="UP000092840">
    <property type="component" value="Unassembled WGS sequence"/>
</dbReference>